<dbReference type="PANTHER" id="PTHR13267">
    <property type="entry name" value="ZINC FINGER PROTEIN 277"/>
    <property type="match status" value="1"/>
</dbReference>
<dbReference type="PROSITE" id="PS50157">
    <property type="entry name" value="ZINC_FINGER_C2H2_2"/>
    <property type="match status" value="1"/>
</dbReference>
<dbReference type="RefSeq" id="XP_004334692.1">
    <property type="nucleotide sequence ID" value="XM_004334644.1"/>
</dbReference>
<evidence type="ECO:0000256" key="3">
    <source>
        <dbReference type="ARBA" id="ARBA00022833"/>
    </source>
</evidence>
<evidence type="ECO:0000256" key="1">
    <source>
        <dbReference type="ARBA" id="ARBA00022723"/>
    </source>
</evidence>
<keyword evidence="9" id="KW-1185">Reference proteome</keyword>
<evidence type="ECO:0000313" key="9">
    <source>
        <dbReference type="Proteomes" id="UP000011083"/>
    </source>
</evidence>
<dbReference type="InterPro" id="IPR040048">
    <property type="entry name" value="ZNF277"/>
</dbReference>
<sequence>MEQGKKSSTMAAAIPIPSNFGNVSNPVPADFLASPTSSPYTSPSTSPVVSSSFGSFTGASPFSMSPPLLSNPPAHFGNGLGLGVGQGLEGSNPALWYPCVVCTQRFPTPQPLLEHMGIFHHLIISDLHQIAELHTYLEYWHKKLSVEPLAQYATTINTRMTENGVADAQPYYLLSDILPEDKQLRTKLQTNRLNKMLELQTKERSEIFKRRCLFCNKMWYKRDDLFQHMFAEHHFNIGRPDNLVNIQELLDILQQKIDAIKCIYCEKTFKNHAVLKKHMRKKKHFKINSKDTAYDRFYMINYLEPGKDWKALEKEKDDDEDTASMGTMTSASESEVDETWDDWVEDVPNDTDCLFCDRVLSSPPICMDHMASEHGFDFRALKKEWSLDFYDSVKLVNYIRRQVEEKACVKCGEKQGSSKDLLDHMQKENHFAPTRDAEFWKNPQYLIPAKENDAFLQGLDDGLEDEDDDEDDDEMFQQQQHRRRFGEQSMVNDVMGKGKTKEEDEEKKLDAVVRDLSQQKLKDDESKFLDADE</sequence>
<dbReference type="InterPro" id="IPR036236">
    <property type="entry name" value="Znf_C2H2_sf"/>
</dbReference>
<evidence type="ECO:0000256" key="5">
    <source>
        <dbReference type="PROSITE-ProRule" id="PRU00042"/>
    </source>
</evidence>
<reference evidence="8 9" key="1">
    <citation type="journal article" date="2013" name="Genome Biol.">
        <title>Genome of Acanthamoeba castellanii highlights extensive lateral gene transfer and early evolution of tyrosine kinase signaling.</title>
        <authorList>
            <person name="Clarke M."/>
            <person name="Lohan A.J."/>
            <person name="Liu B."/>
            <person name="Lagkouvardos I."/>
            <person name="Roy S."/>
            <person name="Zafar N."/>
            <person name="Bertelli C."/>
            <person name="Schilde C."/>
            <person name="Kianianmomeni A."/>
            <person name="Burglin T.R."/>
            <person name="Frech C."/>
            <person name="Turcotte B."/>
            <person name="Kopec K.O."/>
            <person name="Synnott J.M."/>
            <person name="Choo C."/>
            <person name="Paponov I."/>
            <person name="Finkler A."/>
            <person name="Soon Heng Tan C."/>
            <person name="Hutchins A.P."/>
            <person name="Weinmeier T."/>
            <person name="Rattei T."/>
            <person name="Chu J.S."/>
            <person name="Gimenez G."/>
            <person name="Irimia M."/>
            <person name="Rigden D.J."/>
            <person name="Fitzpatrick D.A."/>
            <person name="Lorenzo-Morales J."/>
            <person name="Bateman A."/>
            <person name="Chiu C.H."/>
            <person name="Tang P."/>
            <person name="Hegemann P."/>
            <person name="Fromm H."/>
            <person name="Raoult D."/>
            <person name="Greub G."/>
            <person name="Miranda-Saavedra D."/>
            <person name="Chen N."/>
            <person name="Nash P."/>
            <person name="Ginger M.L."/>
            <person name="Horn M."/>
            <person name="Schaap P."/>
            <person name="Caler L."/>
            <person name="Loftus B."/>
        </authorList>
    </citation>
    <scope>NUCLEOTIDE SEQUENCE [LARGE SCALE GENOMIC DNA]</scope>
    <source>
        <strain evidence="8 9">Neff</strain>
    </source>
</reference>
<feature type="domain" description="C2H2-type" evidence="7">
    <location>
        <begin position="260"/>
        <end position="284"/>
    </location>
</feature>
<keyword evidence="3" id="KW-0862">Zinc</keyword>
<dbReference type="OMA" id="WDKPEFF"/>
<dbReference type="SMART" id="SM00355">
    <property type="entry name" value="ZnF_C2H2"/>
    <property type="match status" value="5"/>
</dbReference>
<evidence type="ECO:0000256" key="6">
    <source>
        <dbReference type="SAM" id="MobiDB-lite"/>
    </source>
</evidence>
<dbReference type="Gene3D" id="3.30.160.60">
    <property type="entry name" value="Classic Zinc Finger"/>
    <property type="match status" value="1"/>
</dbReference>
<dbReference type="PROSITE" id="PS00028">
    <property type="entry name" value="ZINC_FINGER_C2H2_1"/>
    <property type="match status" value="1"/>
</dbReference>
<feature type="compositionally biased region" description="Acidic residues" evidence="6">
    <location>
        <begin position="461"/>
        <end position="475"/>
    </location>
</feature>
<evidence type="ECO:0000313" key="8">
    <source>
        <dbReference type="EMBL" id="ELR12679.1"/>
    </source>
</evidence>
<dbReference type="InterPro" id="IPR041661">
    <property type="entry name" value="ZN622/Rei1/Reh1_Znf-C2H2"/>
</dbReference>
<dbReference type="AlphaFoldDB" id="L8GIL1"/>
<gene>
    <name evidence="8" type="ORF">ACA1_091890</name>
</gene>
<dbReference type="STRING" id="1257118.L8GIL1"/>
<dbReference type="PANTHER" id="PTHR13267:SF3">
    <property type="entry name" value="ZINC FINGER PROTEIN 277"/>
    <property type="match status" value="1"/>
</dbReference>
<dbReference type="KEGG" id="acan:ACA1_091890"/>
<feature type="compositionally biased region" description="Basic and acidic residues" evidence="6">
    <location>
        <begin position="499"/>
        <end position="511"/>
    </location>
</feature>
<accession>L8GIL1</accession>
<dbReference type="Proteomes" id="UP000011083">
    <property type="component" value="Unassembled WGS sequence"/>
</dbReference>
<evidence type="ECO:0000256" key="2">
    <source>
        <dbReference type="ARBA" id="ARBA00022771"/>
    </source>
</evidence>
<comment type="similarity">
    <text evidence="4">Belongs to the ZNF277 family.</text>
</comment>
<dbReference type="VEuPathDB" id="AmoebaDB:ACA1_091890"/>
<protein>
    <submittedName>
        <fullName evidence="8">Zinc finger, c2h2 type domain containing protein</fullName>
    </submittedName>
</protein>
<dbReference type="OrthoDB" id="278606at2759"/>
<feature type="region of interest" description="Disordered" evidence="6">
    <location>
        <begin position="459"/>
        <end position="511"/>
    </location>
</feature>
<dbReference type="GO" id="GO:0008270">
    <property type="term" value="F:zinc ion binding"/>
    <property type="evidence" value="ECO:0007669"/>
    <property type="project" value="UniProtKB-KW"/>
</dbReference>
<organism evidence="8 9">
    <name type="scientific">Acanthamoeba castellanii (strain ATCC 30010 / Neff)</name>
    <dbReference type="NCBI Taxonomy" id="1257118"/>
    <lineage>
        <taxon>Eukaryota</taxon>
        <taxon>Amoebozoa</taxon>
        <taxon>Discosea</taxon>
        <taxon>Longamoebia</taxon>
        <taxon>Centramoebida</taxon>
        <taxon>Acanthamoebidae</taxon>
        <taxon>Acanthamoeba</taxon>
    </lineage>
</organism>
<dbReference type="GeneID" id="14913128"/>
<evidence type="ECO:0000256" key="4">
    <source>
        <dbReference type="ARBA" id="ARBA00034119"/>
    </source>
</evidence>
<name>L8GIL1_ACACF</name>
<evidence type="ECO:0000259" key="7">
    <source>
        <dbReference type="PROSITE" id="PS50157"/>
    </source>
</evidence>
<keyword evidence="2 5" id="KW-0863">Zinc-finger</keyword>
<dbReference type="Pfam" id="PF12756">
    <property type="entry name" value="zf-C2H2_2"/>
    <property type="match status" value="2"/>
</dbReference>
<dbReference type="SUPFAM" id="SSF57667">
    <property type="entry name" value="beta-beta-alpha zinc fingers"/>
    <property type="match status" value="3"/>
</dbReference>
<keyword evidence="1" id="KW-0479">Metal-binding</keyword>
<dbReference type="EMBL" id="KB008103">
    <property type="protein sequence ID" value="ELR12679.1"/>
    <property type="molecule type" value="Genomic_DNA"/>
</dbReference>
<proteinExistence type="inferred from homology"/>
<dbReference type="InterPro" id="IPR013087">
    <property type="entry name" value="Znf_C2H2_type"/>
</dbReference>